<dbReference type="Proteomes" id="UP000276133">
    <property type="component" value="Unassembled WGS sequence"/>
</dbReference>
<sequence>MIRFNIQSHSIFAIDGTSKTVPELMYSLSNNTLLLSQVIIFIWYKVTTLDFGSNRARFCILFDSTRPMLLGFVLFLTYRRSEQHLSSLVLHLSLRFFTLLFSFAVHSIISSSLVELSTTCSAASDSLSPFSLIVGSNSLLMLSSIESCGSDASSSSESNFTVYLQLQIIL</sequence>
<dbReference type="AlphaFoldDB" id="A0A3M7SA79"/>
<evidence type="ECO:0000313" key="2">
    <source>
        <dbReference type="Proteomes" id="UP000276133"/>
    </source>
</evidence>
<accession>A0A3M7SA79</accession>
<gene>
    <name evidence="1" type="ORF">BpHYR1_024967</name>
</gene>
<keyword evidence="2" id="KW-1185">Reference proteome</keyword>
<name>A0A3M7SA79_BRAPC</name>
<comment type="caution">
    <text evidence="1">The sequence shown here is derived from an EMBL/GenBank/DDBJ whole genome shotgun (WGS) entry which is preliminary data.</text>
</comment>
<reference evidence="1 2" key="1">
    <citation type="journal article" date="2018" name="Sci. Rep.">
        <title>Genomic signatures of local adaptation to the degree of environmental predictability in rotifers.</title>
        <authorList>
            <person name="Franch-Gras L."/>
            <person name="Hahn C."/>
            <person name="Garcia-Roger E.M."/>
            <person name="Carmona M.J."/>
            <person name="Serra M."/>
            <person name="Gomez A."/>
        </authorList>
    </citation>
    <scope>NUCLEOTIDE SEQUENCE [LARGE SCALE GENOMIC DNA]</scope>
    <source>
        <strain evidence="1">HYR1</strain>
    </source>
</reference>
<organism evidence="1 2">
    <name type="scientific">Brachionus plicatilis</name>
    <name type="common">Marine rotifer</name>
    <name type="synonym">Brachionus muelleri</name>
    <dbReference type="NCBI Taxonomy" id="10195"/>
    <lineage>
        <taxon>Eukaryota</taxon>
        <taxon>Metazoa</taxon>
        <taxon>Spiralia</taxon>
        <taxon>Gnathifera</taxon>
        <taxon>Rotifera</taxon>
        <taxon>Eurotatoria</taxon>
        <taxon>Monogononta</taxon>
        <taxon>Pseudotrocha</taxon>
        <taxon>Ploima</taxon>
        <taxon>Brachionidae</taxon>
        <taxon>Brachionus</taxon>
    </lineage>
</organism>
<protein>
    <submittedName>
        <fullName evidence="1">Uncharacterized protein</fullName>
    </submittedName>
</protein>
<dbReference type="EMBL" id="REGN01001785">
    <property type="protein sequence ID" value="RNA32535.1"/>
    <property type="molecule type" value="Genomic_DNA"/>
</dbReference>
<evidence type="ECO:0000313" key="1">
    <source>
        <dbReference type="EMBL" id="RNA32535.1"/>
    </source>
</evidence>
<proteinExistence type="predicted"/>